<dbReference type="PANTHER" id="PTHR47704">
    <property type="entry name" value="POTASSIUM TRANSPORTER KIMA"/>
    <property type="match status" value="1"/>
</dbReference>
<feature type="transmembrane region" description="Helical" evidence="1">
    <location>
        <begin position="415"/>
        <end position="434"/>
    </location>
</feature>
<evidence type="ECO:0000313" key="5">
    <source>
        <dbReference type="Proteomes" id="UP000255284"/>
    </source>
</evidence>
<feature type="transmembrane region" description="Helical" evidence="1">
    <location>
        <begin position="159"/>
        <end position="181"/>
    </location>
</feature>
<reference evidence="4 5" key="1">
    <citation type="submission" date="2018-06" db="EMBL/GenBank/DDBJ databases">
        <authorList>
            <consortium name="Pathogen Informatics"/>
            <person name="Doyle S."/>
        </authorList>
    </citation>
    <scope>NUCLEOTIDE SEQUENCE [LARGE SCALE GENOMIC DNA]</scope>
    <source>
        <strain evidence="4 5">NCTC11819</strain>
    </source>
</reference>
<dbReference type="OrthoDB" id="3268744at2"/>
<feature type="transmembrane region" description="Helical" evidence="1">
    <location>
        <begin position="371"/>
        <end position="390"/>
    </location>
</feature>
<evidence type="ECO:0000313" key="4">
    <source>
        <dbReference type="EMBL" id="STO17483.1"/>
    </source>
</evidence>
<sequence>MRNNTGKHTQWRSILGDVSFFALKFWFPALIAAGVFPSLIAYSGVVFSALALWIVAGILAAGLIISLAHGYRMGSTHRYHTLATLVESQLGRVLGAFTAAASILSLLIAVSALVSTGVTFVVTLLELGDWWRYVLVIGGFGLLHLAMWKADLVRRLVPLVTLLIFLAACAVLIYGYLNYFSAGAHPGLWQLLSGSALAKNALTSSYFSAGWQAIAVAALLLVPVSPPLAMYRNETPDRPISSRSFHLLGASGAVFFALIVYLSFTVKGFEWMRLEAVVQGPGNLVLLLEVILAENSLFIFPLVVLLAVGSLVAAYIYLSSASVLLTELGRRNLWVHQVPLGWRERWRAATVVVFLLSALILAVFAHTRMDYVALSWVFFVAISTFLGQVARLKMWRQRFWSGDTFRQRHAARRNIQIAWLSVGISLGILVVVTLGFNSGWLLVGLGVWLGLGIVIVVMNQSYRVSTKKVAAIMRSSDSLQRSTALVLVSDFSASSTKTIRYAWAAHHPRVEVVMVVDDAESAVALRQVWTGLDLRVPLTLLEAQDSDHIGPVARFVQSLLDTDEATTISVYLPRQITGWRLFGFMYNSTQRAYAHRLGRMNRVTITWVGLRP</sequence>
<dbReference type="AlphaFoldDB" id="A0A2X1TYV8"/>
<evidence type="ECO:0000313" key="3">
    <source>
        <dbReference type="EMBL" id="NMX03153.1"/>
    </source>
</evidence>
<dbReference type="Proteomes" id="UP000575397">
    <property type="component" value="Unassembled WGS sequence"/>
</dbReference>
<name>A0A2X1TYV8_9ACTO</name>
<reference evidence="3 6" key="3">
    <citation type="submission" date="2020-04" db="EMBL/GenBank/DDBJ databases">
        <title>Antimicrobial susceptibility and clonality of vaginal-derived multi-drug resistant Mobiluncus isolates in China.</title>
        <authorList>
            <person name="Zhang X."/>
        </authorList>
    </citation>
    <scope>NUCLEOTIDE SEQUENCE [LARGE SCALE GENOMIC DNA]</scope>
    <source>
        <strain evidence="3 6">12</strain>
    </source>
</reference>
<dbReference type="InterPro" id="IPR053153">
    <property type="entry name" value="APC_K+_Transporter"/>
</dbReference>
<comment type="caution">
    <text evidence="3">The sequence shown here is derived from an EMBL/GenBank/DDBJ whole genome shotgun (WGS) entry which is preliminary data.</text>
</comment>
<dbReference type="EMBL" id="VSZY01000002">
    <property type="protein sequence ID" value="MCU9968215.1"/>
    <property type="molecule type" value="Genomic_DNA"/>
</dbReference>
<reference evidence="2 7" key="2">
    <citation type="submission" date="2019-08" db="EMBL/GenBank/DDBJ databases">
        <title>Comparison of rpoB and gyrB Sequences from Mobiluncus Species and Development of a Multiplex PCR Method for Clinical Detection of Mobiluncus curtisii and Mobiluncus mulieris.</title>
        <authorList>
            <person name="Yang L."/>
            <person name="Shen Y."/>
            <person name="Xu G."/>
            <person name="Shu L.-B."/>
            <person name="Hu J."/>
            <person name="Zhang R."/>
            <person name="Wang Y."/>
            <person name="Zhou H.-W."/>
            <person name="Zhang X."/>
        </authorList>
    </citation>
    <scope>NUCLEOTIDE SEQUENCE [LARGE SCALE GENOMIC DNA]</scope>
    <source>
        <strain evidence="2 7">M26</strain>
    </source>
</reference>
<feature type="transmembrane region" description="Helical" evidence="1">
    <location>
        <begin position="245"/>
        <end position="264"/>
    </location>
</feature>
<evidence type="ECO:0000313" key="6">
    <source>
        <dbReference type="Proteomes" id="UP000575397"/>
    </source>
</evidence>
<dbReference type="Proteomes" id="UP001209486">
    <property type="component" value="Unassembled WGS sequence"/>
</dbReference>
<gene>
    <name evidence="2" type="ORF">FYZ43_02010</name>
    <name evidence="3" type="ORF">HHJ77_04205</name>
    <name evidence="4" type="ORF">NCTC11819_02077</name>
</gene>
<dbReference type="PANTHER" id="PTHR47704:SF1">
    <property type="entry name" value="POTASSIUM TRANSPORTER KIMA"/>
    <property type="match status" value="1"/>
</dbReference>
<feature type="transmembrane region" description="Helical" evidence="1">
    <location>
        <begin position="21"/>
        <end position="44"/>
    </location>
</feature>
<organism evidence="3 6">
    <name type="scientific">Mobiluncus mulieris</name>
    <dbReference type="NCBI Taxonomy" id="2052"/>
    <lineage>
        <taxon>Bacteria</taxon>
        <taxon>Bacillati</taxon>
        <taxon>Actinomycetota</taxon>
        <taxon>Actinomycetes</taxon>
        <taxon>Actinomycetales</taxon>
        <taxon>Actinomycetaceae</taxon>
        <taxon>Mobiluncus</taxon>
    </lineage>
</organism>
<feature type="transmembrane region" description="Helical" evidence="1">
    <location>
        <begin position="50"/>
        <end position="72"/>
    </location>
</feature>
<feature type="transmembrane region" description="Helical" evidence="1">
    <location>
        <begin position="298"/>
        <end position="325"/>
    </location>
</feature>
<feature type="transmembrane region" description="Helical" evidence="1">
    <location>
        <begin position="346"/>
        <end position="365"/>
    </location>
</feature>
<keyword evidence="1" id="KW-1133">Transmembrane helix</keyword>
<proteinExistence type="predicted"/>
<dbReference type="GeneID" id="61167875"/>
<feature type="transmembrane region" description="Helical" evidence="1">
    <location>
        <begin position="130"/>
        <end position="147"/>
    </location>
</feature>
<accession>A0A2X1TYV8</accession>
<evidence type="ECO:0000256" key="1">
    <source>
        <dbReference type="SAM" id="Phobius"/>
    </source>
</evidence>
<dbReference type="EMBL" id="UGGQ01000006">
    <property type="protein sequence ID" value="STO17483.1"/>
    <property type="molecule type" value="Genomic_DNA"/>
</dbReference>
<dbReference type="Proteomes" id="UP000255284">
    <property type="component" value="Unassembled WGS sequence"/>
</dbReference>
<keyword evidence="1" id="KW-0472">Membrane</keyword>
<keyword evidence="1" id="KW-0812">Transmembrane</keyword>
<evidence type="ECO:0000313" key="7">
    <source>
        <dbReference type="Proteomes" id="UP001209486"/>
    </source>
</evidence>
<evidence type="ECO:0000313" key="2">
    <source>
        <dbReference type="EMBL" id="MCU9968215.1"/>
    </source>
</evidence>
<dbReference type="EMBL" id="JABCUS010000007">
    <property type="protein sequence ID" value="NMX03153.1"/>
    <property type="molecule type" value="Genomic_DNA"/>
</dbReference>
<dbReference type="RefSeq" id="WP_004012463.1">
    <property type="nucleotide sequence ID" value="NZ_CAMPUA010000007.1"/>
</dbReference>
<feature type="transmembrane region" description="Helical" evidence="1">
    <location>
        <begin position="440"/>
        <end position="458"/>
    </location>
</feature>
<feature type="transmembrane region" description="Helical" evidence="1">
    <location>
        <begin position="201"/>
        <end position="224"/>
    </location>
</feature>
<feature type="transmembrane region" description="Helical" evidence="1">
    <location>
        <begin position="93"/>
        <end position="124"/>
    </location>
</feature>
<protein>
    <submittedName>
        <fullName evidence="3">Amino acid transporter</fullName>
    </submittedName>
</protein>